<keyword evidence="1" id="KW-0812">Transmembrane</keyword>
<sequence>MRTLIMLLYVTLTIWTGWITYLWAFILAMCVSPFLFNPHQFSAADFFIDYREFLRWMNRGNSRAHANSWIGYCRLSRTMITGYKKKRLGHPSERLSGDVPRAKWRAVIFSEVVFPVVMATLFVIAYMFMKAFPDKDGKQPPSPLIRIAIISLGPVAWNAAILIVLFMFSLFLGPILDTPFPKFGSVIAFIAHSLGVVGMIAFFEFFWFLELWNVAHAVLGLIAIIFIQRALHKVLISVFLSREFKHDETNRAWWTGRWYGRGLGSHAMSQPAREFIVKILELSLWSSDFLIGHLLLFTLTPPILIPYIDRIHSMLLFWLRPSKQVRAPLYSIKQKRQRRWIIIKYGFVYVLAFATFIVLIAVPVIFPDQLTFNCSICQAI</sequence>
<dbReference type="Proteomes" id="UP000308197">
    <property type="component" value="Unassembled WGS sequence"/>
</dbReference>
<name>A0A5C3P351_9APHY</name>
<accession>A0A5C3P351</accession>
<keyword evidence="1" id="KW-1133">Transmembrane helix</keyword>
<evidence type="ECO:0000256" key="1">
    <source>
        <dbReference type="SAM" id="Phobius"/>
    </source>
</evidence>
<feature type="transmembrane region" description="Helical" evidence="1">
    <location>
        <begin position="183"/>
        <end position="207"/>
    </location>
</feature>
<dbReference type="GO" id="GO:0006075">
    <property type="term" value="P:(1-&gt;3)-beta-D-glucan biosynthetic process"/>
    <property type="evidence" value="ECO:0007669"/>
    <property type="project" value="InterPro"/>
</dbReference>
<dbReference type="GO" id="GO:0003843">
    <property type="term" value="F:1,3-beta-D-glucan synthase activity"/>
    <property type="evidence" value="ECO:0007669"/>
    <property type="project" value="InterPro"/>
</dbReference>
<protein>
    <submittedName>
        <fullName evidence="3">Glycosyltransferase family 48 protein</fullName>
    </submittedName>
</protein>
<feature type="domain" description="Glycosyl transferase 48" evidence="2">
    <location>
        <begin position="2"/>
        <end position="175"/>
    </location>
</feature>
<evidence type="ECO:0000313" key="4">
    <source>
        <dbReference type="Proteomes" id="UP000308197"/>
    </source>
</evidence>
<dbReference type="STRING" id="1314778.A0A5C3P351"/>
<dbReference type="GO" id="GO:0016020">
    <property type="term" value="C:membrane"/>
    <property type="evidence" value="ECO:0007669"/>
    <property type="project" value="InterPro"/>
</dbReference>
<dbReference type="EMBL" id="ML211426">
    <property type="protein sequence ID" value="TFK83048.1"/>
    <property type="molecule type" value="Genomic_DNA"/>
</dbReference>
<dbReference type="InterPro" id="IPR003440">
    <property type="entry name" value="Glyco_trans_48_dom"/>
</dbReference>
<feature type="transmembrane region" description="Helical" evidence="1">
    <location>
        <begin position="289"/>
        <end position="308"/>
    </location>
</feature>
<evidence type="ECO:0000313" key="3">
    <source>
        <dbReference type="EMBL" id="TFK83048.1"/>
    </source>
</evidence>
<evidence type="ECO:0000259" key="2">
    <source>
        <dbReference type="Pfam" id="PF02364"/>
    </source>
</evidence>
<feature type="transmembrane region" description="Helical" evidence="1">
    <location>
        <begin position="144"/>
        <end position="171"/>
    </location>
</feature>
<feature type="transmembrane region" description="Helical" evidence="1">
    <location>
        <begin position="112"/>
        <end position="132"/>
    </location>
</feature>
<feature type="transmembrane region" description="Helical" evidence="1">
    <location>
        <begin position="342"/>
        <end position="366"/>
    </location>
</feature>
<feature type="transmembrane region" description="Helical" evidence="1">
    <location>
        <begin position="214"/>
        <end position="231"/>
    </location>
</feature>
<proteinExistence type="predicted"/>
<keyword evidence="4" id="KW-1185">Reference proteome</keyword>
<organism evidence="3 4">
    <name type="scientific">Polyporus arcularius HHB13444</name>
    <dbReference type="NCBI Taxonomy" id="1314778"/>
    <lineage>
        <taxon>Eukaryota</taxon>
        <taxon>Fungi</taxon>
        <taxon>Dikarya</taxon>
        <taxon>Basidiomycota</taxon>
        <taxon>Agaricomycotina</taxon>
        <taxon>Agaricomycetes</taxon>
        <taxon>Polyporales</taxon>
        <taxon>Polyporaceae</taxon>
        <taxon>Polyporus</taxon>
    </lineage>
</organism>
<feature type="transmembrane region" description="Helical" evidence="1">
    <location>
        <begin position="7"/>
        <end position="36"/>
    </location>
</feature>
<dbReference type="AlphaFoldDB" id="A0A5C3P351"/>
<dbReference type="Pfam" id="PF02364">
    <property type="entry name" value="Glucan_synthase"/>
    <property type="match status" value="1"/>
</dbReference>
<dbReference type="InParanoid" id="A0A5C3P351"/>
<keyword evidence="3" id="KW-0808">Transferase</keyword>
<dbReference type="GO" id="GO:0000148">
    <property type="term" value="C:1,3-beta-D-glucan synthase complex"/>
    <property type="evidence" value="ECO:0007669"/>
    <property type="project" value="InterPro"/>
</dbReference>
<keyword evidence="1" id="KW-0472">Membrane</keyword>
<reference evidence="3 4" key="1">
    <citation type="journal article" date="2019" name="Nat. Ecol. Evol.">
        <title>Megaphylogeny resolves global patterns of mushroom evolution.</title>
        <authorList>
            <person name="Varga T."/>
            <person name="Krizsan K."/>
            <person name="Foldi C."/>
            <person name="Dima B."/>
            <person name="Sanchez-Garcia M."/>
            <person name="Sanchez-Ramirez S."/>
            <person name="Szollosi G.J."/>
            <person name="Szarkandi J.G."/>
            <person name="Papp V."/>
            <person name="Albert L."/>
            <person name="Andreopoulos W."/>
            <person name="Angelini C."/>
            <person name="Antonin V."/>
            <person name="Barry K.W."/>
            <person name="Bougher N.L."/>
            <person name="Buchanan P."/>
            <person name="Buyck B."/>
            <person name="Bense V."/>
            <person name="Catcheside P."/>
            <person name="Chovatia M."/>
            <person name="Cooper J."/>
            <person name="Damon W."/>
            <person name="Desjardin D."/>
            <person name="Finy P."/>
            <person name="Geml J."/>
            <person name="Haridas S."/>
            <person name="Hughes K."/>
            <person name="Justo A."/>
            <person name="Karasinski D."/>
            <person name="Kautmanova I."/>
            <person name="Kiss B."/>
            <person name="Kocsube S."/>
            <person name="Kotiranta H."/>
            <person name="LaButti K.M."/>
            <person name="Lechner B.E."/>
            <person name="Liimatainen K."/>
            <person name="Lipzen A."/>
            <person name="Lukacs Z."/>
            <person name="Mihaltcheva S."/>
            <person name="Morgado L.N."/>
            <person name="Niskanen T."/>
            <person name="Noordeloos M.E."/>
            <person name="Ohm R.A."/>
            <person name="Ortiz-Santana B."/>
            <person name="Ovrebo C."/>
            <person name="Racz N."/>
            <person name="Riley R."/>
            <person name="Savchenko A."/>
            <person name="Shiryaev A."/>
            <person name="Soop K."/>
            <person name="Spirin V."/>
            <person name="Szebenyi C."/>
            <person name="Tomsovsky M."/>
            <person name="Tulloss R.E."/>
            <person name="Uehling J."/>
            <person name="Grigoriev I.V."/>
            <person name="Vagvolgyi C."/>
            <person name="Papp T."/>
            <person name="Martin F.M."/>
            <person name="Miettinen O."/>
            <person name="Hibbett D.S."/>
            <person name="Nagy L.G."/>
        </authorList>
    </citation>
    <scope>NUCLEOTIDE SEQUENCE [LARGE SCALE GENOMIC DNA]</scope>
    <source>
        <strain evidence="3 4">HHB13444</strain>
    </source>
</reference>
<gene>
    <name evidence="3" type="ORF">K466DRAFT_529551</name>
</gene>